<dbReference type="SUPFAM" id="SSF88713">
    <property type="entry name" value="Glycoside hydrolase/deacetylase"/>
    <property type="match status" value="1"/>
</dbReference>
<evidence type="ECO:0008006" key="3">
    <source>
        <dbReference type="Google" id="ProtNLM"/>
    </source>
</evidence>
<dbReference type="PANTHER" id="PTHR30292">
    <property type="entry name" value="UNCHARACTERIZED PROTEIN YBGL-RELATED"/>
    <property type="match status" value="1"/>
</dbReference>
<reference evidence="1 2" key="1">
    <citation type="submission" date="2016-01" db="EMBL/GenBank/DDBJ databases">
        <title>Annotation of Pseudomonas oryzihabitans USDA-ARS-USMARC-56511.</title>
        <authorList>
            <person name="Harhay G.P."/>
            <person name="Harhay D.M."/>
            <person name="Smith T.P.L."/>
            <person name="Bono J.L."/>
            <person name="Heaton M.P."/>
            <person name="Clawson M.L."/>
            <person name="Chitko-Mckown C.G."/>
            <person name="Capik S.F."/>
            <person name="DeDonder K.D."/>
            <person name="Apley M.D."/>
            <person name="Lubbers B.V."/>
            <person name="White B.J."/>
            <person name="Larson R.L."/>
        </authorList>
    </citation>
    <scope>NUCLEOTIDE SEQUENCE [LARGE SCALE GENOMIC DNA]</scope>
    <source>
        <strain evidence="1 2">USDA-ARS-USMARC-56511</strain>
    </source>
</reference>
<organism evidence="1 2">
    <name type="scientific">Pseudomonas oryzihabitans</name>
    <dbReference type="NCBI Taxonomy" id="47885"/>
    <lineage>
        <taxon>Bacteria</taxon>
        <taxon>Pseudomonadati</taxon>
        <taxon>Pseudomonadota</taxon>
        <taxon>Gammaproteobacteria</taxon>
        <taxon>Pseudomonadales</taxon>
        <taxon>Pseudomonadaceae</taxon>
        <taxon>Pseudomonas</taxon>
    </lineage>
</organism>
<dbReference type="KEGG" id="por:APT59_05155"/>
<dbReference type="EMBL" id="CP013987">
    <property type="protein sequence ID" value="ALZ83621.1"/>
    <property type="molecule type" value="Genomic_DNA"/>
</dbReference>
<dbReference type="PANTHER" id="PTHR30292:SF0">
    <property type="entry name" value="5-OXOPROLINASE SUBUNIT A"/>
    <property type="match status" value="1"/>
</dbReference>
<sequence length="248" mass="26355">MPARLLLNCDSGESYGAWSMGDDAHAIPLVDQANLACGFHAADPLIMQRAVTLAVTNGVQIGAHPAYPDLVGFGRRPMACTPAEVEAMILYQIGALDAFCRAAGVRVEYVKPHGALYNALVKDDALLTAALSACARYRQGLPLMVLAKADNAREHRLAEVAGVPLLLEAFADRAYLADGSLAPRGQVGAVHHDPERILAQAIAIARGEDFPGFDGQPMRLQADSLCVHGDNAESLVVLRRLRAALDAL</sequence>
<dbReference type="CDD" id="cd10787">
    <property type="entry name" value="LamB_YcsF_like"/>
    <property type="match status" value="1"/>
</dbReference>
<dbReference type="RefSeq" id="WP_059313872.1">
    <property type="nucleotide sequence ID" value="NZ_CP013987.1"/>
</dbReference>
<dbReference type="InterPro" id="IPR005501">
    <property type="entry name" value="LamB/YcsF/PxpA-like"/>
</dbReference>
<dbReference type="Gene3D" id="3.20.20.370">
    <property type="entry name" value="Glycoside hydrolase/deacetylase"/>
    <property type="match status" value="1"/>
</dbReference>
<protein>
    <recommendedName>
        <fullName evidence="3">5-oxoprolinase (ATP-hydrolyzing) subunit A</fullName>
    </recommendedName>
</protein>
<dbReference type="NCBIfam" id="NF003814">
    <property type="entry name" value="PRK05406.1-3"/>
    <property type="match status" value="1"/>
</dbReference>
<dbReference type="InterPro" id="IPR011330">
    <property type="entry name" value="Glyco_hydro/deAcase_b/a-brl"/>
</dbReference>
<evidence type="ECO:0000313" key="1">
    <source>
        <dbReference type="EMBL" id="ALZ83621.1"/>
    </source>
</evidence>
<dbReference type="OrthoDB" id="9773478at2"/>
<proteinExistence type="predicted"/>
<name>A0A0U4W6S2_9PSED</name>
<dbReference type="GO" id="GO:0005975">
    <property type="term" value="P:carbohydrate metabolic process"/>
    <property type="evidence" value="ECO:0007669"/>
    <property type="project" value="InterPro"/>
</dbReference>
<dbReference type="Pfam" id="PF03746">
    <property type="entry name" value="LamB_YcsF"/>
    <property type="match status" value="1"/>
</dbReference>
<dbReference type="AlphaFoldDB" id="A0A0U4W6S2"/>
<gene>
    <name evidence="1" type="ORF">APT59_05155</name>
</gene>
<dbReference type="NCBIfam" id="NF003816">
    <property type="entry name" value="PRK05406.1-5"/>
    <property type="match status" value="1"/>
</dbReference>
<accession>A0A0U4W6S2</accession>
<dbReference type="Proteomes" id="UP000064137">
    <property type="component" value="Chromosome"/>
</dbReference>
<evidence type="ECO:0000313" key="2">
    <source>
        <dbReference type="Proteomes" id="UP000064137"/>
    </source>
</evidence>